<protein>
    <submittedName>
        <fullName evidence="1">Uncharacterized protein</fullName>
    </submittedName>
</protein>
<evidence type="ECO:0000313" key="2">
    <source>
        <dbReference type="Proteomes" id="UP000692954"/>
    </source>
</evidence>
<dbReference type="EMBL" id="CAJJDN010000048">
    <property type="protein sequence ID" value="CAD8085187.1"/>
    <property type="molecule type" value="Genomic_DNA"/>
</dbReference>
<comment type="caution">
    <text evidence="1">The sequence shown here is derived from an EMBL/GenBank/DDBJ whole genome shotgun (WGS) entry which is preliminary data.</text>
</comment>
<keyword evidence="2" id="KW-1185">Reference proteome</keyword>
<organism evidence="1 2">
    <name type="scientific">Paramecium sonneborni</name>
    <dbReference type="NCBI Taxonomy" id="65129"/>
    <lineage>
        <taxon>Eukaryota</taxon>
        <taxon>Sar</taxon>
        <taxon>Alveolata</taxon>
        <taxon>Ciliophora</taxon>
        <taxon>Intramacronucleata</taxon>
        <taxon>Oligohymenophorea</taxon>
        <taxon>Peniculida</taxon>
        <taxon>Parameciidae</taxon>
        <taxon>Paramecium</taxon>
    </lineage>
</organism>
<accession>A0A8S1MVP3</accession>
<reference evidence="1" key="1">
    <citation type="submission" date="2021-01" db="EMBL/GenBank/DDBJ databases">
        <authorList>
            <consortium name="Genoscope - CEA"/>
            <person name="William W."/>
        </authorList>
    </citation>
    <scope>NUCLEOTIDE SEQUENCE</scope>
</reference>
<proteinExistence type="predicted"/>
<evidence type="ECO:0000313" key="1">
    <source>
        <dbReference type="EMBL" id="CAD8085187.1"/>
    </source>
</evidence>
<gene>
    <name evidence="1" type="ORF">PSON_ATCC_30995.1.T0480030</name>
</gene>
<name>A0A8S1MVP3_9CILI</name>
<sequence>MKIYKQIERVYKLIVFTELNKKFIISTDFIFKKLKELIGVLVSGQINKRNCNKIRKQIH</sequence>
<dbReference type="Proteomes" id="UP000692954">
    <property type="component" value="Unassembled WGS sequence"/>
</dbReference>
<dbReference type="AlphaFoldDB" id="A0A8S1MVP3"/>